<sequence>MPPRTLAVLWETSDAQVVQFGRFSERRLYKMPSRVTQRASDGLTASKACCGCGGGLTEPTPWAYKDEVGFVLGQSVELLPIPRTASLFAEGEKEITANLRYHQWPDLLLGGGWRLVRRVAPGTRWHNATDNLMGTDVYGTPGGPRSDSTFSVEFANENFDQFLFSFGDGSKWMVVDKSEVERLRQVNGNPMNNAH</sequence>
<gene>
    <name evidence="1" type="ORF">Cvel_12995</name>
</gene>
<dbReference type="EMBL" id="CDMZ01005811">
    <property type="protein sequence ID" value="CEM54730.1"/>
    <property type="molecule type" value="Genomic_DNA"/>
</dbReference>
<organism evidence="1">
    <name type="scientific">Chromera velia CCMP2878</name>
    <dbReference type="NCBI Taxonomy" id="1169474"/>
    <lineage>
        <taxon>Eukaryota</taxon>
        <taxon>Sar</taxon>
        <taxon>Alveolata</taxon>
        <taxon>Colpodellida</taxon>
        <taxon>Chromeraceae</taxon>
        <taxon>Chromera</taxon>
    </lineage>
</organism>
<name>A0A0G4IC05_9ALVE</name>
<dbReference type="AlphaFoldDB" id="A0A0G4IC05"/>
<reference evidence="1" key="1">
    <citation type="submission" date="2014-11" db="EMBL/GenBank/DDBJ databases">
        <authorList>
            <person name="Otto D Thomas"/>
            <person name="Naeem Raeece"/>
        </authorList>
    </citation>
    <scope>NUCLEOTIDE SEQUENCE</scope>
</reference>
<proteinExistence type="predicted"/>
<evidence type="ECO:0000313" key="1">
    <source>
        <dbReference type="EMBL" id="CEM54730.1"/>
    </source>
</evidence>
<protein>
    <submittedName>
        <fullName evidence="1">Uncharacterized protein</fullName>
    </submittedName>
</protein>
<accession>A0A0G4IC05</accession>
<dbReference type="VEuPathDB" id="CryptoDB:Cvel_12995"/>